<name>A0A074XEG8_9PEZI</name>
<dbReference type="PANTHER" id="PTHR43353">
    <property type="entry name" value="SUCCINATE-SEMIALDEHYDE DEHYDROGENASE, MITOCHONDRIAL"/>
    <property type="match status" value="1"/>
</dbReference>
<keyword evidence="1" id="KW-0560">Oxidoreductase</keyword>
<dbReference type="AlphaFoldDB" id="A0A074XEG8"/>
<evidence type="ECO:0000313" key="3">
    <source>
        <dbReference type="EMBL" id="KEQ73006.1"/>
    </source>
</evidence>
<evidence type="ECO:0000313" key="4">
    <source>
        <dbReference type="Proteomes" id="UP000027730"/>
    </source>
</evidence>
<dbReference type="InterPro" id="IPR016161">
    <property type="entry name" value="Ald_DH/histidinol_DH"/>
</dbReference>
<dbReference type="CDD" id="cd07105">
    <property type="entry name" value="ALDH_SaliADH"/>
    <property type="match status" value="1"/>
</dbReference>
<dbReference type="Proteomes" id="UP000027730">
    <property type="component" value="Unassembled WGS sequence"/>
</dbReference>
<dbReference type="Pfam" id="PF00171">
    <property type="entry name" value="Aldedh"/>
    <property type="match status" value="1"/>
</dbReference>
<accession>A0A074XEG8</accession>
<evidence type="ECO:0000259" key="2">
    <source>
        <dbReference type="Pfam" id="PF00171"/>
    </source>
</evidence>
<dbReference type="InterPro" id="IPR016163">
    <property type="entry name" value="Ald_DH_C"/>
</dbReference>
<dbReference type="InterPro" id="IPR015590">
    <property type="entry name" value="Aldehyde_DH_dom"/>
</dbReference>
<organism evidence="3 4">
    <name type="scientific">Aureobasidium namibiae CBS 147.97</name>
    <dbReference type="NCBI Taxonomy" id="1043004"/>
    <lineage>
        <taxon>Eukaryota</taxon>
        <taxon>Fungi</taxon>
        <taxon>Dikarya</taxon>
        <taxon>Ascomycota</taxon>
        <taxon>Pezizomycotina</taxon>
        <taxon>Dothideomycetes</taxon>
        <taxon>Dothideomycetidae</taxon>
        <taxon>Dothideales</taxon>
        <taxon>Saccotheciaceae</taxon>
        <taxon>Aureobasidium</taxon>
    </lineage>
</organism>
<dbReference type="GO" id="GO:0009450">
    <property type="term" value="P:gamma-aminobutyric acid catabolic process"/>
    <property type="evidence" value="ECO:0007669"/>
    <property type="project" value="TreeGrafter"/>
</dbReference>
<keyword evidence="4" id="KW-1185">Reference proteome</keyword>
<dbReference type="GeneID" id="25415244"/>
<dbReference type="GO" id="GO:0004777">
    <property type="term" value="F:succinate-semialdehyde dehydrogenase (NAD+) activity"/>
    <property type="evidence" value="ECO:0007669"/>
    <property type="project" value="TreeGrafter"/>
</dbReference>
<dbReference type="RefSeq" id="XP_013427285.1">
    <property type="nucleotide sequence ID" value="XM_013571831.1"/>
</dbReference>
<dbReference type="STRING" id="1043004.A0A074XEG8"/>
<protein>
    <submittedName>
        <fullName evidence="3">Salicylaldehyde dehydrogenase</fullName>
    </submittedName>
</protein>
<dbReference type="EMBL" id="KL584710">
    <property type="protein sequence ID" value="KEQ73006.1"/>
    <property type="molecule type" value="Genomic_DNA"/>
</dbReference>
<dbReference type="InterPro" id="IPR016162">
    <property type="entry name" value="Ald_DH_N"/>
</dbReference>
<dbReference type="SUPFAM" id="SSF53720">
    <property type="entry name" value="ALDH-like"/>
    <property type="match status" value="1"/>
</dbReference>
<dbReference type="Gene3D" id="3.40.605.10">
    <property type="entry name" value="Aldehyde Dehydrogenase, Chain A, domain 1"/>
    <property type="match status" value="1"/>
</dbReference>
<proteinExistence type="predicted"/>
<evidence type="ECO:0000256" key="1">
    <source>
        <dbReference type="ARBA" id="ARBA00023002"/>
    </source>
</evidence>
<reference evidence="3 4" key="1">
    <citation type="journal article" date="2014" name="BMC Genomics">
        <title>Genome sequencing of four Aureobasidium pullulans varieties: biotechnological potential, stress tolerance, and description of new species.</title>
        <authorList>
            <person name="Gostin Ar C."/>
            <person name="Ohm R.A."/>
            <person name="Kogej T."/>
            <person name="Sonjak S."/>
            <person name="Turk M."/>
            <person name="Zajc J."/>
            <person name="Zalar P."/>
            <person name="Grube M."/>
            <person name="Sun H."/>
            <person name="Han J."/>
            <person name="Sharma A."/>
            <person name="Chiniquy J."/>
            <person name="Ngan C.Y."/>
            <person name="Lipzen A."/>
            <person name="Barry K."/>
            <person name="Grigoriev I.V."/>
            <person name="Gunde-Cimerman N."/>
        </authorList>
    </citation>
    <scope>NUCLEOTIDE SEQUENCE [LARGE SCALE GENOMIC DNA]</scope>
    <source>
        <strain evidence="3 4">CBS 147.97</strain>
    </source>
</reference>
<feature type="domain" description="Aldehyde dehydrogenase" evidence="2">
    <location>
        <begin position="19"/>
        <end position="470"/>
    </location>
</feature>
<dbReference type="PANTHER" id="PTHR43353:SF6">
    <property type="entry name" value="CYTOPLASMIC ALDEHYDE DEHYDROGENASE (EUROFUNG)"/>
    <property type="match status" value="1"/>
</dbReference>
<dbReference type="HOGENOM" id="CLU_005391_1_0_1"/>
<dbReference type="InterPro" id="IPR050740">
    <property type="entry name" value="Aldehyde_DH_Superfamily"/>
</dbReference>
<gene>
    <name evidence="3" type="ORF">M436DRAFT_73148</name>
</gene>
<dbReference type="OrthoDB" id="310895at2759"/>
<sequence>MADYTVPLWLDGNQVVTDTTFDVNSPKTEKKLYSCSSASVEDAQKAVDSCQRAWKSWKKTKSTEIRKILLKAADIMESRLDELAGYQMEETGAPDFIVKSFNLPTTVEMFRDVAGRIGSIVGMIPQTQDGGALVFKEPYGVILGIAPWNAPYILGLRAVIYALATGNTAILKGSELSPRSFWAIGSVFHEAGLPAGVLNVLYHRPQDAAAVTNRLIEAPEIKKVNFTGSTAVGAIIAAKSGENLKPCLMELGGKASALVLDDADIENAAFQCALGAFVHAGQICMSTERIVVHKSILEPFSEALKGAIAKIYPDSGEAPILVARPAVEKNQKLVKDAVEKGAKLLYGDLNSKETNSHRLRPFVVQDVTKEMDLYYTESFGPSVSLLTVESDDEAVDYANDTEYGLSGAIFTKDLQRGIRLARQIDSGAIHINQMSVHDEAGLPHGGVKKSGWGRFNHEYGLNEFLKLKTVTFAGDW</sequence>
<dbReference type="Gene3D" id="3.40.309.10">
    <property type="entry name" value="Aldehyde Dehydrogenase, Chain A, domain 2"/>
    <property type="match status" value="1"/>
</dbReference>